<evidence type="ECO:0000256" key="1">
    <source>
        <dbReference type="SAM" id="Phobius"/>
    </source>
</evidence>
<dbReference type="AlphaFoldDB" id="A0A9P1GSI5"/>
<name>A0A9P1GSI5_9DINO</name>
<feature type="transmembrane region" description="Helical" evidence="1">
    <location>
        <begin position="195"/>
        <end position="214"/>
    </location>
</feature>
<accession>A0A9P1GSI5</accession>
<dbReference type="Proteomes" id="UP001152797">
    <property type="component" value="Unassembled WGS sequence"/>
</dbReference>
<feature type="transmembrane region" description="Helical" evidence="1">
    <location>
        <begin position="163"/>
        <end position="183"/>
    </location>
</feature>
<evidence type="ECO:0000313" key="4">
    <source>
        <dbReference type="EMBL" id="CAL4807357.1"/>
    </source>
</evidence>
<keyword evidence="1" id="KW-0472">Membrane</keyword>
<evidence type="ECO:0000313" key="2">
    <source>
        <dbReference type="EMBL" id="CAI4020045.1"/>
    </source>
</evidence>
<dbReference type="OrthoDB" id="415454at2759"/>
<dbReference type="EMBL" id="CAMXCT030006787">
    <property type="protein sequence ID" value="CAL4807357.1"/>
    <property type="molecule type" value="Genomic_DNA"/>
</dbReference>
<evidence type="ECO:0000313" key="3">
    <source>
        <dbReference type="EMBL" id="CAL1173420.1"/>
    </source>
</evidence>
<reference evidence="3" key="2">
    <citation type="submission" date="2024-04" db="EMBL/GenBank/DDBJ databases">
        <authorList>
            <person name="Chen Y."/>
            <person name="Shah S."/>
            <person name="Dougan E. K."/>
            <person name="Thang M."/>
            <person name="Chan C."/>
        </authorList>
    </citation>
    <scope>NUCLEOTIDE SEQUENCE [LARGE SCALE GENOMIC DNA]</scope>
</reference>
<evidence type="ECO:0000313" key="5">
    <source>
        <dbReference type="Proteomes" id="UP001152797"/>
    </source>
</evidence>
<gene>
    <name evidence="2" type="ORF">C1SCF055_LOCUS44494</name>
</gene>
<feature type="transmembrane region" description="Helical" evidence="1">
    <location>
        <begin position="282"/>
        <end position="300"/>
    </location>
</feature>
<organism evidence="2">
    <name type="scientific">Cladocopium goreaui</name>
    <dbReference type="NCBI Taxonomy" id="2562237"/>
    <lineage>
        <taxon>Eukaryota</taxon>
        <taxon>Sar</taxon>
        <taxon>Alveolata</taxon>
        <taxon>Dinophyceae</taxon>
        <taxon>Suessiales</taxon>
        <taxon>Symbiodiniaceae</taxon>
        <taxon>Cladocopium</taxon>
    </lineage>
</organism>
<feature type="transmembrane region" description="Helical" evidence="1">
    <location>
        <begin position="226"/>
        <end position="248"/>
    </location>
</feature>
<dbReference type="EMBL" id="CAMXCT020006787">
    <property type="protein sequence ID" value="CAL1173420.1"/>
    <property type="molecule type" value="Genomic_DNA"/>
</dbReference>
<dbReference type="EMBL" id="CAMXCT010006787">
    <property type="protein sequence ID" value="CAI4020045.1"/>
    <property type="molecule type" value="Genomic_DNA"/>
</dbReference>
<feature type="transmembrane region" description="Helical" evidence="1">
    <location>
        <begin position="320"/>
        <end position="336"/>
    </location>
</feature>
<feature type="transmembrane region" description="Helical" evidence="1">
    <location>
        <begin position="137"/>
        <end position="156"/>
    </location>
</feature>
<keyword evidence="1" id="KW-1133">Transmembrane helix</keyword>
<comment type="caution">
    <text evidence="2">The sequence shown here is derived from an EMBL/GenBank/DDBJ whole genome shotgun (WGS) entry which is preliminary data.</text>
</comment>
<proteinExistence type="predicted"/>
<keyword evidence="5" id="KW-1185">Reference proteome</keyword>
<sequence length="348" mass="37033">MGQLLQQKPELAPGLVSLAVPELTYAPTKAFTEKRCSGTLKKLNPQMGMAYIDCPELSSVFGCDVVVHATQVGAFMEGTEVNFAVTLNDENKPQAFDLQENNTPSMPSMGAMGMVLPDSWHQSVQRIAAAAECDSQGMVLVVSGIVVGILATFQGYRIYEKAFGCLLCATSFGLALLVGLSWLRQSQGSVSVPQRLVVLAGCLLWTLLTGLAVWKERRGLQKCLAFLLGISSAGAVAMALLAVLHAQWAASTRALRFAAVSLAAALSVLAGSWAAAASQVKYLFMLVTSILGSALTVLSVDTLMTCMNVRLVPEALLEDVSAILLVCLGFAVQITFQGKSRQIHVEVF</sequence>
<keyword evidence="1" id="KW-0812">Transmembrane</keyword>
<protein>
    <submittedName>
        <fullName evidence="4">EF-hand domain-containing protein</fullName>
    </submittedName>
</protein>
<reference evidence="2" key="1">
    <citation type="submission" date="2022-10" db="EMBL/GenBank/DDBJ databases">
        <authorList>
            <person name="Chen Y."/>
            <person name="Dougan E. K."/>
            <person name="Chan C."/>
            <person name="Rhodes N."/>
            <person name="Thang M."/>
        </authorList>
    </citation>
    <scope>NUCLEOTIDE SEQUENCE</scope>
</reference>
<feature type="transmembrane region" description="Helical" evidence="1">
    <location>
        <begin position="254"/>
        <end position="275"/>
    </location>
</feature>